<name>A0A3E2U171_9FIRM</name>
<gene>
    <name evidence="6" type="ORF">DWZ46_12240</name>
</gene>
<evidence type="ECO:0000256" key="1">
    <source>
        <dbReference type="ARBA" id="ARBA00004389"/>
    </source>
</evidence>
<keyword evidence="5" id="KW-0472">Membrane</keyword>
<dbReference type="Pfam" id="PF08660">
    <property type="entry name" value="Alg14"/>
    <property type="match status" value="1"/>
</dbReference>
<dbReference type="PANTHER" id="PTHR12154:SF4">
    <property type="entry name" value="UDP-N-ACETYLGLUCOSAMINE TRANSFERASE SUBUNIT ALG14 HOMOLOG"/>
    <property type="match status" value="1"/>
</dbReference>
<comment type="subcellular location">
    <subcellularLocation>
        <location evidence="1">Endoplasmic reticulum membrane</location>
        <topology evidence="1">Single-pass membrane protein</topology>
    </subcellularLocation>
</comment>
<dbReference type="RefSeq" id="WP_158403696.1">
    <property type="nucleotide sequence ID" value="NZ_QVER01000017.1"/>
</dbReference>
<dbReference type="PANTHER" id="PTHR12154">
    <property type="entry name" value="GLYCOSYL TRANSFERASE-RELATED"/>
    <property type="match status" value="1"/>
</dbReference>
<organism evidence="6 7">
    <name type="scientific">Faecalibacterium prausnitzii</name>
    <dbReference type="NCBI Taxonomy" id="853"/>
    <lineage>
        <taxon>Bacteria</taxon>
        <taxon>Bacillati</taxon>
        <taxon>Bacillota</taxon>
        <taxon>Clostridia</taxon>
        <taxon>Eubacteriales</taxon>
        <taxon>Oscillospiraceae</taxon>
        <taxon>Faecalibacterium</taxon>
    </lineage>
</organism>
<evidence type="ECO:0000313" key="7">
    <source>
        <dbReference type="Proteomes" id="UP000260991"/>
    </source>
</evidence>
<reference evidence="6 7" key="1">
    <citation type="submission" date="2018-08" db="EMBL/GenBank/DDBJ databases">
        <title>A genome reference for cultivated species of the human gut microbiota.</title>
        <authorList>
            <person name="Zou Y."/>
            <person name="Xue W."/>
            <person name="Luo G."/>
        </authorList>
    </citation>
    <scope>NUCLEOTIDE SEQUENCE [LARGE SCALE GENOMIC DNA]</scope>
    <source>
        <strain evidence="6 7">AF32-8AC</strain>
    </source>
</reference>
<keyword evidence="4" id="KW-1133">Transmembrane helix</keyword>
<evidence type="ECO:0000256" key="5">
    <source>
        <dbReference type="ARBA" id="ARBA00023136"/>
    </source>
</evidence>
<evidence type="ECO:0000256" key="2">
    <source>
        <dbReference type="ARBA" id="ARBA00022692"/>
    </source>
</evidence>
<dbReference type="EMBL" id="QVER01000017">
    <property type="protein sequence ID" value="RGB88239.1"/>
    <property type="molecule type" value="Genomic_DNA"/>
</dbReference>
<dbReference type="Gene3D" id="3.40.50.2000">
    <property type="entry name" value="Glycogen Phosphorylase B"/>
    <property type="match status" value="1"/>
</dbReference>
<evidence type="ECO:0000313" key="6">
    <source>
        <dbReference type="EMBL" id="RGB88239.1"/>
    </source>
</evidence>
<comment type="caution">
    <text evidence="6">The sequence shown here is derived from an EMBL/GenBank/DDBJ whole genome shotgun (WGS) entry which is preliminary data.</text>
</comment>
<protein>
    <submittedName>
        <fullName evidence="6">Polysaccharide biosynthesis protein</fullName>
    </submittedName>
</protein>
<evidence type="ECO:0000256" key="3">
    <source>
        <dbReference type="ARBA" id="ARBA00022824"/>
    </source>
</evidence>
<dbReference type="AlphaFoldDB" id="A0A3E2U171"/>
<keyword evidence="2" id="KW-0812">Transmembrane</keyword>
<proteinExistence type="predicted"/>
<dbReference type="InterPro" id="IPR013969">
    <property type="entry name" value="Oligosacch_biosynth_Alg14"/>
</dbReference>
<sequence>MDGKKNVKICFAASSGGHYEQLMMLKPLMEKYDSFVITEKTDYSAEAKGEKTYYMKQVNRREKDFIWRMIQNAWKSIGIYRKEKPDVVICTGVLAMIPICLISKFMGKKLIYIESFAKVTSPTETGKLLYKFADQFYVQWKPMLKFYPKAIYLGRIY</sequence>
<dbReference type="GO" id="GO:0006488">
    <property type="term" value="P:dolichol-linked oligosaccharide biosynthetic process"/>
    <property type="evidence" value="ECO:0007669"/>
    <property type="project" value="InterPro"/>
</dbReference>
<dbReference type="GO" id="GO:0004577">
    <property type="term" value="F:N-acetylglucosaminyldiphosphodolichol N-acetylglucosaminyltransferase activity"/>
    <property type="evidence" value="ECO:0007669"/>
    <property type="project" value="TreeGrafter"/>
</dbReference>
<evidence type="ECO:0000256" key="4">
    <source>
        <dbReference type="ARBA" id="ARBA00022989"/>
    </source>
</evidence>
<dbReference type="Proteomes" id="UP000260991">
    <property type="component" value="Unassembled WGS sequence"/>
</dbReference>
<keyword evidence="3" id="KW-0256">Endoplasmic reticulum</keyword>
<dbReference type="SUPFAM" id="SSF53756">
    <property type="entry name" value="UDP-Glycosyltransferase/glycogen phosphorylase"/>
    <property type="match status" value="1"/>
</dbReference>
<dbReference type="NCBIfam" id="NF041549">
    <property type="entry name" value="PssD"/>
    <property type="match status" value="1"/>
</dbReference>
<accession>A0A3E2U171</accession>